<organism evidence="1 2">
    <name type="scientific">Winslowiella arboricola</name>
    <dbReference type="NCBI Taxonomy" id="2978220"/>
    <lineage>
        <taxon>Bacteria</taxon>
        <taxon>Pseudomonadati</taxon>
        <taxon>Pseudomonadota</taxon>
        <taxon>Gammaproteobacteria</taxon>
        <taxon>Enterobacterales</taxon>
        <taxon>Erwiniaceae</taxon>
        <taxon>Winslowiella</taxon>
    </lineage>
</organism>
<sequence>MKNPSAVPNRWKHESKIFAVPSKGKDLYPDYALDAGGQPLPLVRRILEIFDGSKTPWSLAFWFGLPNSWLGSKKPKDLLASDPEAVLKAAAMDKEGPVHG</sequence>
<protein>
    <recommendedName>
        <fullName evidence="3">Antitoxin Xre/MbcA/ParS-like toxin-binding domain-containing protein</fullName>
    </recommendedName>
</protein>
<proteinExistence type="predicted"/>
<gene>
    <name evidence="1" type="ORF">N5923_12955</name>
</gene>
<dbReference type="EMBL" id="JAODIM010000041">
    <property type="protein sequence ID" value="MCU5778400.1"/>
    <property type="molecule type" value="Genomic_DNA"/>
</dbReference>
<evidence type="ECO:0000313" key="2">
    <source>
        <dbReference type="Proteomes" id="UP001064262"/>
    </source>
</evidence>
<accession>A0A9J6PS43</accession>
<dbReference type="Proteomes" id="UP001064262">
    <property type="component" value="Unassembled WGS sequence"/>
</dbReference>
<comment type="caution">
    <text evidence="1">The sequence shown here is derived from an EMBL/GenBank/DDBJ whole genome shotgun (WGS) entry which is preliminary data.</text>
</comment>
<keyword evidence="2" id="KW-1185">Reference proteome</keyword>
<evidence type="ECO:0000313" key="1">
    <source>
        <dbReference type="EMBL" id="MCU5778400.1"/>
    </source>
</evidence>
<name>A0A9J6PS43_9GAMM</name>
<reference evidence="1" key="1">
    <citation type="submission" date="2022-09" db="EMBL/GenBank/DDBJ databases">
        <title>Winslowiella arboricola sp. nov., isolated from bleeding cankers on broadleaf hosts.</title>
        <authorList>
            <person name="Brady C."/>
            <person name="Kaur S."/>
            <person name="Crampton B."/>
            <person name="Maddock D."/>
            <person name="Arnold D."/>
            <person name="Denman S."/>
        </authorList>
    </citation>
    <scope>NUCLEOTIDE SEQUENCE</scope>
    <source>
        <strain evidence="1">BAC 15a-03b</strain>
    </source>
</reference>
<evidence type="ECO:0008006" key="3">
    <source>
        <dbReference type="Google" id="ProtNLM"/>
    </source>
</evidence>
<dbReference type="RefSeq" id="WP_267143015.1">
    <property type="nucleotide sequence ID" value="NZ_JAODIL010000074.1"/>
</dbReference>
<dbReference type="AlphaFoldDB" id="A0A9J6PS43"/>